<evidence type="ECO:0000259" key="9">
    <source>
        <dbReference type="Pfam" id="PF12704"/>
    </source>
</evidence>
<feature type="transmembrane region" description="Helical" evidence="7">
    <location>
        <begin position="21"/>
        <end position="41"/>
    </location>
</feature>
<dbReference type="OrthoDB" id="5933722at2"/>
<comment type="similarity">
    <text evidence="6">Belongs to the ABC-4 integral membrane protein family.</text>
</comment>
<dbReference type="InterPro" id="IPR003838">
    <property type="entry name" value="ABC3_permease_C"/>
</dbReference>
<feature type="domain" description="MacB-like periplasmic core" evidence="9">
    <location>
        <begin position="20"/>
        <end position="235"/>
    </location>
</feature>
<feature type="transmembrane region" description="Helical" evidence="7">
    <location>
        <begin position="284"/>
        <end position="305"/>
    </location>
</feature>
<dbReference type="EMBL" id="PDEQ01000007">
    <property type="protein sequence ID" value="PEN12523.1"/>
    <property type="molecule type" value="Genomic_DNA"/>
</dbReference>
<evidence type="ECO:0000256" key="3">
    <source>
        <dbReference type="ARBA" id="ARBA00022692"/>
    </source>
</evidence>
<dbReference type="RefSeq" id="WP_098076727.1">
    <property type="nucleotide sequence ID" value="NZ_PDEQ01000007.1"/>
</dbReference>
<evidence type="ECO:0000256" key="4">
    <source>
        <dbReference type="ARBA" id="ARBA00022989"/>
    </source>
</evidence>
<proteinExistence type="inferred from homology"/>
<evidence type="ECO:0000256" key="2">
    <source>
        <dbReference type="ARBA" id="ARBA00022475"/>
    </source>
</evidence>
<evidence type="ECO:0000313" key="11">
    <source>
        <dbReference type="Proteomes" id="UP000220102"/>
    </source>
</evidence>
<dbReference type="GO" id="GO:0022857">
    <property type="term" value="F:transmembrane transporter activity"/>
    <property type="evidence" value="ECO:0007669"/>
    <property type="project" value="TreeGrafter"/>
</dbReference>
<feature type="transmembrane region" description="Helical" evidence="7">
    <location>
        <begin position="379"/>
        <end position="403"/>
    </location>
</feature>
<feature type="transmembrane region" description="Helical" evidence="7">
    <location>
        <begin position="729"/>
        <end position="749"/>
    </location>
</feature>
<keyword evidence="4 7" id="KW-1133">Transmembrane helix</keyword>
<feature type="domain" description="ABC3 transporter permease C-terminal" evidence="8">
    <location>
        <begin position="291"/>
        <end position="406"/>
    </location>
</feature>
<feature type="transmembrane region" description="Helical" evidence="7">
    <location>
        <begin position="430"/>
        <end position="449"/>
    </location>
</feature>
<evidence type="ECO:0008006" key="12">
    <source>
        <dbReference type="Google" id="ProtNLM"/>
    </source>
</evidence>
<protein>
    <recommendedName>
        <fullName evidence="12">Cell division protein FtsX</fullName>
    </recommendedName>
</protein>
<accession>A0A2A8CV91</accession>
<evidence type="ECO:0000259" key="8">
    <source>
        <dbReference type="Pfam" id="PF02687"/>
    </source>
</evidence>
<dbReference type="GO" id="GO:0005886">
    <property type="term" value="C:plasma membrane"/>
    <property type="evidence" value="ECO:0007669"/>
    <property type="project" value="UniProtKB-SubCell"/>
</dbReference>
<evidence type="ECO:0000256" key="6">
    <source>
        <dbReference type="ARBA" id="ARBA00038076"/>
    </source>
</evidence>
<evidence type="ECO:0000313" key="10">
    <source>
        <dbReference type="EMBL" id="PEN12523.1"/>
    </source>
</evidence>
<evidence type="ECO:0000256" key="1">
    <source>
        <dbReference type="ARBA" id="ARBA00004651"/>
    </source>
</evidence>
<evidence type="ECO:0000256" key="7">
    <source>
        <dbReference type="SAM" id="Phobius"/>
    </source>
</evidence>
<dbReference type="Pfam" id="PF02687">
    <property type="entry name" value="FtsX"/>
    <property type="match status" value="2"/>
</dbReference>
<dbReference type="Pfam" id="PF12704">
    <property type="entry name" value="MacB_PCD"/>
    <property type="match status" value="1"/>
</dbReference>
<comment type="subcellular location">
    <subcellularLocation>
        <location evidence="1">Cell membrane</location>
        <topology evidence="1">Multi-pass membrane protein</topology>
    </subcellularLocation>
</comment>
<reference evidence="10 11" key="1">
    <citation type="submission" date="2017-10" db="EMBL/GenBank/DDBJ databases">
        <title>Draft genome of Longibacter Salinarum.</title>
        <authorList>
            <person name="Goh K.M."/>
            <person name="Shamsir M.S."/>
            <person name="Lim S.W."/>
        </authorList>
    </citation>
    <scope>NUCLEOTIDE SEQUENCE [LARGE SCALE GENOMIC DNA]</scope>
    <source>
        <strain evidence="10 11">KCTC 52045</strain>
    </source>
</reference>
<dbReference type="PANTHER" id="PTHR30572:SF4">
    <property type="entry name" value="ABC TRANSPORTER PERMEASE YTRF"/>
    <property type="match status" value="1"/>
</dbReference>
<feature type="transmembrane region" description="Helical" evidence="7">
    <location>
        <begin position="677"/>
        <end position="701"/>
    </location>
</feature>
<name>A0A2A8CV91_9BACT</name>
<keyword evidence="3 7" id="KW-0812">Transmembrane</keyword>
<dbReference type="Proteomes" id="UP000220102">
    <property type="component" value="Unassembled WGS sequence"/>
</dbReference>
<evidence type="ECO:0000256" key="5">
    <source>
        <dbReference type="ARBA" id="ARBA00023136"/>
    </source>
</evidence>
<dbReference type="InterPro" id="IPR050250">
    <property type="entry name" value="Macrolide_Exporter_MacB"/>
</dbReference>
<dbReference type="AlphaFoldDB" id="A0A2A8CV91"/>
<dbReference type="InterPro" id="IPR025857">
    <property type="entry name" value="MacB_PCD"/>
</dbReference>
<feature type="domain" description="ABC3 transporter permease C-terminal" evidence="8">
    <location>
        <begin position="680"/>
        <end position="793"/>
    </location>
</feature>
<keyword evidence="2" id="KW-1003">Cell membrane</keyword>
<gene>
    <name evidence="10" type="ORF">CRI94_13430</name>
</gene>
<sequence length="800" mass="87084">MLFNYLTIAARSLRKRIGPTIINVMGLTIGIAACLLIGLWVEREMSFDDFHPEADRIHRVALEARITDAINKTIGVPAPLAPAIRSDIPQAEAVVRVRPSRVIFRRGSMSLSERMTLKSDSTFFDVFGGFEVIQGDRSTALNPVDAVVLTETTAQELFDRTDVVGETLQMDGGLRRVTAVMADVPETSHLQFRAVARRQGIRDVFKENWTGFAYVTYARLVDEATTADFQAQLDAVVENRAMEDIQERFGDPSDNFVYRLVAESLPSVYLHSPYNNIGPSGSIATVYLLALVGIFVLLIACINFMNLATARATERATEVGMRKALGAAREQLTGQFLGEAILTTAIATVIAFLLAMSTLPLFNQLAGTSLTASGLLRPGVLAGGIAVAVVIGAIAGSYPALVLSRFAPSTVLRASGPTTSGGQGRRLRQGLVVFQFAISIVLIIGTLVVQSQFDFIQSKRLGLDKERVVEIKRSDDLEAQQNVFVERLRRVSGVQSVAMGEGLFTGVSQTSFMPVGGDGDDVQALKYMQVGARFIESMDMSIVKGRAFDPARRGDSTAVVLNQAAVDLYGWDKPLQQQLQSCDTLCTYDVIGVVENFHYASMREEVKPLAILLDHPNSTPSRPKSIYARLTPGNTSVALDGIRDAWVAIAGGTPFQYTFLDQRYDRVHRDVQWASRLFTLFAALAILIACLGLFGLATYTVQRRAKEIGIRKAMGATAAQVVGMLSREFIQLVALAFFVALPISYFAMNELLSYYAYRTDIGVGLLVVAGAASLVIALLAVSTQAFRAARLNPATTLRDE</sequence>
<dbReference type="PANTHER" id="PTHR30572">
    <property type="entry name" value="MEMBRANE COMPONENT OF TRANSPORTER-RELATED"/>
    <property type="match status" value="1"/>
</dbReference>
<feature type="transmembrane region" description="Helical" evidence="7">
    <location>
        <begin position="761"/>
        <end position="781"/>
    </location>
</feature>
<organism evidence="10 11">
    <name type="scientific">Longibacter salinarum</name>
    <dbReference type="NCBI Taxonomy" id="1850348"/>
    <lineage>
        <taxon>Bacteria</taxon>
        <taxon>Pseudomonadati</taxon>
        <taxon>Rhodothermota</taxon>
        <taxon>Rhodothermia</taxon>
        <taxon>Rhodothermales</taxon>
        <taxon>Salisaetaceae</taxon>
        <taxon>Longibacter</taxon>
    </lineage>
</organism>
<keyword evidence="5 7" id="KW-0472">Membrane</keyword>
<comment type="caution">
    <text evidence="10">The sequence shown here is derived from an EMBL/GenBank/DDBJ whole genome shotgun (WGS) entry which is preliminary data.</text>
</comment>
<keyword evidence="11" id="KW-1185">Reference proteome</keyword>
<feature type="transmembrane region" description="Helical" evidence="7">
    <location>
        <begin position="336"/>
        <end position="359"/>
    </location>
</feature>